<dbReference type="GO" id="GO:0009252">
    <property type="term" value="P:peptidoglycan biosynthetic process"/>
    <property type="evidence" value="ECO:0007669"/>
    <property type="project" value="UniProtKB-UniRule"/>
</dbReference>
<keyword evidence="5 10" id="KW-0067">ATP-binding</keyword>
<keyword evidence="1 10" id="KW-0963">Cytoplasm</keyword>
<feature type="domain" description="Mur ligase central" evidence="14">
    <location>
        <begin position="111"/>
        <end position="293"/>
    </location>
</feature>
<keyword evidence="2 10" id="KW-0436">Ligase</keyword>
<feature type="domain" description="Mur ligase N-terminal catalytic" evidence="12">
    <location>
        <begin position="29"/>
        <end position="100"/>
    </location>
</feature>
<proteinExistence type="inferred from homology"/>
<dbReference type="RefSeq" id="WP_184284272.1">
    <property type="nucleotide sequence ID" value="NZ_BMCO01000003.1"/>
</dbReference>
<evidence type="ECO:0000256" key="1">
    <source>
        <dbReference type="ARBA" id="ARBA00022490"/>
    </source>
</evidence>
<dbReference type="InterPro" id="IPR051046">
    <property type="entry name" value="MurCDEF_CellWall_CoF430Synth"/>
</dbReference>
<evidence type="ECO:0000256" key="3">
    <source>
        <dbReference type="ARBA" id="ARBA00022618"/>
    </source>
</evidence>
<evidence type="ECO:0000259" key="13">
    <source>
        <dbReference type="Pfam" id="PF02875"/>
    </source>
</evidence>
<evidence type="ECO:0000313" key="15">
    <source>
        <dbReference type="EMBL" id="CAD2079926.1"/>
    </source>
</evidence>
<keyword evidence="6 10" id="KW-0133">Cell shape</keyword>
<evidence type="ECO:0000259" key="14">
    <source>
        <dbReference type="Pfam" id="PF08245"/>
    </source>
</evidence>
<dbReference type="InterPro" id="IPR036615">
    <property type="entry name" value="Mur_ligase_C_dom_sf"/>
</dbReference>
<dbReference type="GO" id="GO:0008360">
    <property type="term" value="P:regulation of cell shape"/>
    <property type="evidence" value="ECO:0007669"/>
    <property type="project" value="UniProtKB-KW"/>
</dbReference>
<keyword evidence="8 10" id="KW-0131">Cell cycle</keyword>
<comment type="caution">
    <text evidence="15">The sequence shown here is derived from an EMBL/GenBank/DDBJ whole genome shotgun (WGS) entry which is preliminary data.</text>
</comment>
<dbReference type="GO" id="GO:0071555">
    <property type="term" value="P:cell wall organization"/>
    <property type="evidence" value="ECO:0007669"/>
    <property type="project" value="UniProtKB-KW"/>
</dbReference>
<evidence type="ECO:0000256" key="4">
    <source>
        <dbReference type="ARBA" id="ARBA00022741"/>
    </source>
</evidence>
<evidence type="ECO:0000256" key="9">
    <source>
        <dbReference type="ARBA" id="ARBA00023316"/>
    </source>
</evidence>
<comment type="pathway">
    <text evidence="10 11">Cell wall biogenesis; peptidoglycan biosynthesis.</text>
</comment>
<dbReference type="Gene3D" id="3.40.1390.10">
    <property type="entry name" value="MurE/MurF, N-terminal domain"/>
    <property type="match status" value="1"/>
</dbReference>
<gene>
    <name evidence="15" type="primary">murF_2</name>
    <name evidence="10" type="synonym">murF</name>
    <name evidence="16" type="ORF">HNR41_002042</name>
    <name evidence="15" type="ORF">JEOCOQ751_01601</name>
</gene>
<keyword evidence="9 10" id="KW-0961">Cell wall biogenesis/degradation</keyword>
<feature type="domain" description="Mur ligase C-terminal" evidence="13">
    <location>
        <begin position="316"/>
        <end position="439"/>
    </location>
</feature>
<keyword evidence="3 10" id="KW-0132">Cell division</keyword>
<evidence type="ECO:0000256" key="10">
    <source>
        <dbReference type="HAMAP-Rule" id="MF_02019"/>
    </source>
</evidence>
<dbReference type="EC" id="6.3.2.10" evidence="10 11"/>
<protein>
    <recommendedName>
        <fullName evidence="10 11">UDP-N-acetylmuramoyl-tripeptide--D-alanyl-D-alanine ligase</fullName>
        <ecNumber evidence="10 11">6.3.2.10</ecNumber>
    </recommendedName>
    <alternativeName>
        <fullName evidence="10">D-alanyl-D-alanine-adding enzyme</fullName>
    </alternativeName>
</protein>
<dbReference type="Proteomes" id="UP000545588">
    <property type="component" value="Unassembled WGS sequence"/>
</dbReference>
<reference evidence="16 18" key="2">
    <citation type="submission" date="2020-08" db="EMBL/GenBank/DDBJ databases">
        <title>Genomic Encyclopedia of Type Strains, Phase IV (KMG-IV): sequencing the most valuable type-strain genomes for metagenomic binning, comparative biology and taxonomic classification.</title>
        <authorList>
            <person name="Goeker M."/>
        </authorList>
    </citation>
    <scope>NUCLEOTIDE SEQUENCE [LARGE SCALE GENOMIC DNA]</scope>
    <source>
        <strain evidence="16 18">DSM 22419</strain>
    </source>
</reference>
<evidence type="ECO:0000256" key="6">
    <source>
        <dbReference type="ARBA" id="ARBA00022960"/>
    </source>
</evidence>
<dbReference type="HAMAP" id="MF_02019">
    <property type="entry name" value="MurF"/>
    <property type="match status" value="1"/>
</dbReference>
<evidence type="ECO:0000256" key="5">
    <source>
        <dbReference type="ARBA" id="ARBA00022840"/>
    </source>
</evidence>
<dbReference type="Pfam" id="PF02875">
    <property type="entry name" value="Mur_ligase_C"/>
    <property type="match status" value="1"/>
</dbReference>
<reference evidence="15 17" key="1">
    <citation type="submission" date="2020-07" db="EMBL/GenBank/DDBJ databases">
        <authorList>
            <person name="Criscuolo A."/>
        </authorList>
    </citation>
    <scope>NUCLEOTIDE SEQUENCE [LARGE SCALE GENOMIC DNA]</scope>
    <source>
        <strain evidence="15">CIP111751</strain>
    </source>
</reference>
<organism evidence="15 17">
    <name type="scientific">Jeotgalicoccus coquinae</name>
    <dbReference type="NCBI Taxonomy" id="709509"/>
    <lineage>
        <taxon>Bacteria</taxon>
        <taxon>Bacillati</taxon>
        <taxon>Bacillota</taxon>
        <taxon>Bacilli</taxon>
        <taxon>Bacillales</taxon>
        <taxon>Staphylococcaceae</taxon>
        <taxon>Jeotgalicoccus</taxon>
    </lineage>
</organism>
<dbReference type="PANTHER" id="PTHR43024:SF1">
    <property type="entry name" value="UDP-N-ACETYLMURAMOYL-TRIPEPTIDE--D-ALANYL-D-ALANINE LIGASE"/>
    <property type="match status" value="1"/>
</dbReference>
<dbReference type="Proteomes" id="UP000534001">
    <property type="component" value="Unassembled WGS sequence"/>
</dbReference>
<dbReference type="AlphaFoldDB" id="A0A6V7RPY1"/>
<dbReference type="InterPro" id="IPR036565">
    <property type="entry name" value="Mur-like_cat_sf"/>
</dbReference>
<dbReference type="InterPro" id="IPR013221">
    <property type="entry name" value="Mur_ligase_cen"/>
</dbReference>
<dbReference type="GO" id="GO:0051301">
    <property type="term" value="P:cell division"/>
    <property type="evidence" value="ECO:0007669"/>
    <property type="project" value="UniProtKB-KW"/>
</dbReference>
<dbReference type="Gene3D" id="3.90.190.20">
    <property type="entry name" value="Mur ligase, C-terminal domain"/>
    <property type="match status" value="1"/>
</dbReference>
<dbReference type="GO" id="GO:0047480">
    <property type="term" value="F:UDP-N-acetylmuramoyl-tripeptide-D-alanyl-D-alanine ligase activity"/>
    <property type="evidence" value="ECO:0007669"/>
    <property type="project" value="UniProtKB-UniRule"/>
</dbReference>
<comment type="catalytic activity">
    <reaction evidence="10 11">
        <text>D-alanyl-D-alanine + UDP-N-acetyl-alpha-D-muramoyl-L-alanyl-gamma-D-glutamyl-meso-2,6-diaminopimelate + ATP = UDP-N-acetyl-alpha-D-muramoyl-L-alanyl-gamma-D-glutamyl-meso-2,6-diaminopimeloyl-D-alanyl-D-alanine + ADP + phosphate + H(+)</text>
        <dbReference type="Rhea" id="RHEA:28374"/>
        <dbReference type="ChEBI" id="CHEBI:15378"/>
        <dbReference type="ChEBI" id="CHEBI:30616"/>
        <dbReference type="ChEBI" id="CHEBI:43474"/>
        <dbReference type="ChEBI" id="CHEBI:57822"/>
        <dbReference type="ChEBI" id="CHEBI:61386"/>
        <dbReference type="ChEBI" id="CHEBI:83905"/>
        <dbReference type="ChEBI" id="CHEBI:456216"/>
        <dbReference type="EC" id="6.3.2.10"/>
    </reaction>
</comment>
<dbReference type="InterPro" id="IPR004101">
    <property type="entry name" value="Mur_ligase_C"/>
</dbReference>
<dbReference type="PANTHER" id="PTHR43024">
    <property type="entry name" value="UDP-N-ACETYLMURAMOYL-TRIPEPTIDE--D-ALANYL-D-ALANINE LIGASE"/>
    <property type="match status" value="1"/>
</dbReference>
<evidence type="ECO:0000313" key="18">
    <source>
        <dbReference type="Proteomes" id="UP000545588"/>
    </source>
</evidence>
<accession>A0A6V7RPY1</accession>
<feature type="binding site" evidence="10">
    <location>
        <begin position="113"/>
        <end position="119"/>
    </location>
    <ligand>
        <name>ATP</name>
        <dbReference type="ChEBI" id="CHEBI:30616"/>
    </ligand>
</feature>
<dbReference type="EMBL" id="CAJEWA010000006">
    <property type="protein sequence ID" value="CAD2079926.1"/>
    <property type="molecule type" value="Genomic_DNA"/>
</dbReference>
<dbReference type="SUPFAM" id="SSF53623">
    <property type="entry name" value="MurD-like peptide ligases, catalytic domain"/>
    <property type="match status" value="1"/>
</dbReference>
<dbReference type="Pfam" id="PF01225">
    <property type="entry name" value="Mur_ligase"/>
    <property type="match status" value="1"/>
</dbReference>
<dbReference type="UniPathway" id="UPA00219"/>
<evidence type="ECO:0000256" key="2">
    <source>
        <dbReference type="ARBA" id="ARBA00022598"/>
    </source>
</evidence>
<dbReference type="Gene3D" id="3.40.1190.10">
    <property type="entry name" value="Mur-like, catalytic domain"/>
    <property type="match status" value="1"/>
</dbReference>
<keyword evidence="7 10" id="KW-0573">Peptidoglycan synthesis</keyword>
<dbReference type="GO" id="GO:0005737">
    <property type="term" value="C:cytoplasm"/>
    <property type="evidence" value="ECO:0007669"/>
    <property type="project" value="UniProtKB-SubCell"/>
</dbReference>
<dbReference type="SUPFAM" id="SSF63418">
    <property type="entry name" value="MurE/MurF N-terminal domain"/>
    <property type="match status" value="1"/>
</dbReference>
<evidence type="ECO:0000313" key="17">
    <source>
        <dbReference type="Proteomes" id="UP000534001"/>
    </source>
</evidence>
<name>A0A6V7RPY1_9STAP</name>
<evidence type="ECO:0000259" key="12">
    <source>
        <dbReference type="Pfam" id="PF01225"/>
    </source>
</evidence>
<comment type="function">
    <text evidence="10 11">Involved in cell wall formation. Catalyzes the final step in the synthesis of UDP-N-acetylmuramoyl-pentapeptide, the precursor of murein.</text>
</comment>
<keyword evidence="4 10" id="KW-0547">Nucleotide-binding</keyword>
<dbReference type="GO" id="GO:0005524">
    <property type="term" value="F:ATP binding"/>
    <property type="evidence" value="ECO:0007669"/>
    <property type="project" value="UniProtKB-UniRule"/>
</dbReference>
<dbReference type="Pfam" id="PF08245">
    <property type="entry name" value="Mur_ligase_M"/>
    <property type="match status" value="1"/>
</dbReference>
<dbReference type="InterPro" id="IPR035911">
    <property type="entry name" value="MurE/MurF_N"/>
</dbReference>
<comment type="subcellular location">
    <subcellularLocation>
        <location evidence="10 11">Cytoplasm</location>
    </subcellularLocation>
</comment>
<dbReference type="InterPro" id="IPR005863">
    <property type="entry name" value="UDP-N-AcMur_synth"/>
</dbReference>
<evidence type="ECO:0000256" key="8">
    <source>
        <dbReference type="ARBA" id="ARBA00023306"/>
    </source>
</evidence>
<dbReference type="SUPFAM" id="SSF53244">
    <property type="entry name" value="MurD-like peptide ligases, peptide-binding domain"/>
    <property type="match status" value="1"/>
</dbReference>
<evidence type="ECO:0000256" key="7">
    <source>
        <dbReference type="ARBA" id="ARBA00022984"/>
    </source>
</evidence>
<evidence type="ECO:0000313" key="16">
    <source>
        <dbReference type="EMBL" id="MBB6424065.1"/>
    </source>
</evidence>
<dbReference type="EMBL" id="JACHFF010000003">
    <property type="protein sequence ID" value="MBB6424065.1"/>
    <property type="molecule type" value="Genomic_DNA"/>
</dbReference>
<dbReference type="NCBIfam" id="TIGR01143">
    <property type="entry name" value="murF"/>
    <property type="match status" value="1"/>
</dbReference>
<comment type="similarity">
    <text evidence="10">Belongs to the MurCDEF family. MurF subfamily.</text>
</comment>
<keyword evidence="18" id="KW-1185">Reference proteome</keyword>
<sequence>MIKATIEQIAKFTGGTMNSRAADMKSNVIKGVSIDTRTIEENNLFIPFKGEHADGHRFIDMAFSKGAGVTLSEQPPEESRYPVIHVTDGQKALQDIAEAYLNIVNPAVIAVTGSNGKTTTKDMLECVLNKKYKVQKTPGNFNNEIGMPLTVLQLDEDTEISILEMGMDKVGDINFLSRMAKPDIAVITSVGESHIEMLGSRENIAGAKYEIVDYLKDDGTFIYSKDYPLLDAIVKQDTAYEIKTAGLLEVNDYTIGKVMEDDNGTHFTFKDVQFDIPQLGIHNALNASLAVLAGEKLGVSLEEARENLADLEVTSMRMERIAHPNGTLIVNDAYNASKASMISAVDTVGRMHHTDKILVLADILELGDYKQELHEDVAHFINEETYQFTKIYTFGGGAKYIHDALTMEDKEHTSSIEELKNKVQKHFNEDTVILLKGSRGMAVERVIDDI</sequence>
<evidence type="ECO:0000256" key="11">
    <source>
        <dbReference type="RuleBase" id="RU004136"/>
    </source>
</evidence>
<dbReference type="InterPro" id="IPR000713">
    <property type="entry name" value="Mur_ligase_N"/>
</dbReference>